<dbReference type="InterPro" id="IPR047108">
    <property type="entry name" value="Plk4-like_POLO_box_2_sf"/>
</dbReference>
<evidence type="ECO:0000256" key="1">
    <source>
        <dbReference type="SAM" id="MobiDB-lite"/>
    </source>
</evidence>
<sequence>MWSHYKQTYEHCIAVEKALEPVALTTGCQCFPVTIGQKPAITGALRDKENTSTRPIPPTLGWHQGDVHRNSSRPSSVRSHSRSHSKTRTADIPDIGVATQKPNGELKITYRDGTELCYHQTAGITYHNGQQLKHWQVSDSKELPTAV</sequence>
<organism evidence="3">
    <name type="scientific">Graphocephala atropunctata</name>
    <dbReference type="NCBI Taxonomy" id="36148"/>
    <lineage>
        <taxon>Eukaryota</taxon>
        <taxon>Metazoa</taxon>
        <taxon>Ecdysozoa</taxon>
        <taxon>Arthropoda</taxon>
        <taxon>Hexapoda</taxon>
        <taxon>Insecta</taxon>
        <taxon>Pterygota</taxon>
        <taxon>Neoptera</taxon>
        <taxon>Paraneoptera</taxon>
        <taxon>Hemiptera</taxon>
        <taxon>Auchenorrhyncha</taxon>
        <taxon>Membracoidea</taxon>
        <taxon>Cicadellidae</taxon>
        <taxon>Cicadellinae</taxon>
        <taxon>Cicadellini</taxon>
        <taxon>Graphocephala</taxon>
    </lineage>
</organism>
<feature type="region of interest" description="Disordered" evidence="1">
    <location>
        <begin position="46"/>
        <end position="90"/>
    </location>
</feature>
<dbReference type="EMBL" id="GEBQ01017965">
    <property type="protein sequence ID" value="JAT22012.1"/>
    <property type="molecule type" value="Transcribed_RNA"/>
</dbReference>
<feature type="domain" description="Cryptic POLO box 2 (CPB2)" evidence="2">
    <location>
        <begin position="1"/>
        <end position="45"/>
    </location>
</feature>
<dbReference type="InterPro" id="IPR033698">
    <property type="entry name" value="POLO_box_Plk4_2"/>
</dbReference>
<gene>
    <name evidence="3" type="ORF">g.52827</name>
</gene>
<proteinExistence type="predicted"/>
<protein>
    <recommendedName>
        <fullName evidence="2">Cryptic POLO box 2 (CPB2) domain-containing protein</fullName>
    </recommendedName>
</protein>
<accession>A0A1B6LEA0</accession>
<feature type="non-terminal residue" evidence="3">
    <location>
        <position position="147"/>
    </location>
</feature>
<reference evidence="3" key="1">
    <citation type="submission" date="2015-11" db="EMBL/GenBank/DDBJ databases">
        <title>De novo transcriptome assembly of four potential Pierce s Disease insect vectors from Arizona vineyards.</title>
        <authorList>
            <person name="Tassone E.E."/>
        </authorList>
    </citation>
    <scope>NUCLEOTIDE SEQUENCE</scope>
</reference>
<dbReference type="PROSITE" id="PS51985">
    <property type="entry name" value="CPB2"/>
    <property type="match status" value="1"/>
</dbReference>
<dbReference type="AlphaFoldDB" id="A0A1B6LEA0"/>
<evidence type="ECO:0000313" key="3">
    <source>
        <dbReference type="EMBL" id="JAT22012.1"/>
    </source>
</evidence>
<name>A0A1B6LEA0_9HEMI</name>
<dbReference type="Pfam" id="PF18409">
    <property type="entry name" value="Plk4_PB2"/>
    <property type="match status" value="1"/>
</dbReference>
<dbReference type="Gene3D" id="3.30.1120.130">
    <property type="match status" value="1"/>
</dbReference>
<dbReference type="Gene3D" id="2.40.50.930">
    <property type="match status" value="1"/>
</dbReference>
<evidence type="ECO:0000259" key="2">
    <source>
        <dbReference type="PROSITE" id="PS51985"/>
    </source>
</evidence>